<dbReference type="EMBL" id="VBQZ03000044">
    <property type="protein sequence ID" value="MXQ88107.1"/>
    <property type="molecule type" value="Genomic_DNA"/>
</dbReference>
<feature type="region of interest" description="Disordered" evidence="1">
    <location>
        <begin position="231"/>
        <end position="290"/>
    </location>
</feature>
<evidence type="ECO:0000313" key="2">
    <source>
        <dbReference type="EMBL" id="MXQ88107.1"/>
    </source>
</evidence>
<keyword evidence="3" id="KW-1185">Reference proteome</keyword>
<feature type="region of interest" description="Disordered" evidence="1">
    <location>
        <begin position="40"/>
        <end position="61"/>
    </location>
</feature>
<evidence type="ECO:0000313" key="3">
    <source>
        <dbReference type="Proteomes" id="UP000322234"/>
    </source>
</evidence>
<comment type="caution">
    <text evidence="2">The sequence shown here is derived from an EMBL/GenBank/DDBJ whole genome shotgun (WGS) entry which is preliminary data.</text>
</comment>
<gene>
    <name evidence="2" type="ORF">E5288_WYG017188</name>
</gene>
<feature type="compositionally biased region" description="Basic and acidic residues" evidence="1">
    <location>
        <begin position="244"/>
        <end position="253"/>
    </location>
</feature>
<accession>A0A6B0RHE1</accession>
<proteinExistence type="predicted"/>
<dbReference type="Proteomes" id="UP000322234">
    <property type="component" value="Unassembled WGS sequence"/>
</dbReference>
<organism evidence="2 3">
    <name type="scientific">Bos mutus</name>
    <name type="common">wild yak</name>
    <dbReference type="NCBI Taxonomy" id="72004"/>
    <lineage>
        <taxon>Eukaryota</taxon>
        <taxon>Metazoa</taxon>
        <taxon>Chordata</taxon>
        <taxon>Craniata</taxon>
        <taxon>Vertebrata</taxon>
        <taxon>Euteleostomi</taxon>
        <taxon>Mammalia</taxon>
        <taxon>Eutheria</taxon>
        <taxon>Laurasiatheria</taxon>
        <taxon>Artiodactyla</taxon>
        <taxon>Ruminantia</taxon>
        <taxon>Pecora</taxon>
        <taxon>Bovidae</taxon>
        <taxon>Bovinae</taxon>
        <taxon>Bos</taxon>
    </lineage>
</organism>
<evidence type="ECO:0000256" key="1">
    <source>
        <dbReference type="SAM" id="MobiDB-lite"/>
    </source>
</evidence>
<sequence>MRLSGLAGGEISEESFPPLEVFAGEDAVVRAGVGFDGAGRRGGGAAGRRGGGADIDDDEEKGRKATISFSLKPEDGRYLFLPCANKANTSVTLFTRKRLSPNLVCTCDEAVVPKLCFIPGPRSSRAKEKALQPSPVLSLFGVISFLGSRNVTVNNSLKEQQQKDNSDHFHDLSTFQGQSWVGPFNSLVNEQRPAENLRELTSGGEKRPPGHVIDSVGVSADFICSGRDQEHLSARTGEGGMTPELKRRTKDGEGGSEDESEAAHVRRPSPALQTMLGLLERDAEKATQSP</sequence>
<protein>
    <submittedName>
        <fullName evidence="2">Uncharacterized protein</fullName>
    </submittedName>
</protein>
<feature type="compositionally biased region" description="Basic and acidic residues" evidence="1">
    <location>
        <begin position="279"/>
        <end position="290"/>
    </location>
</feature>
<dbReference type="AlphaFoldDB" id="A0A6B0RHE1"/>
<feature type="compositionally biased region" description="Gly residues" evidence="1">
    <location>
        <begin position="40"/>
        <end position="53"/>
    </location>
</feature>
<reference evidence="2" key="1">
    <citation type="submission" date="2019-10" db="EMBL/GenBank/DDBJ databases">
        <title>The sequence and de novo assembly of the wild yak genome.</title>
        <authorList>
            <person name="Liu Y."/>
        </authorList>
    </citation>
    <scope>NUCLEOTIDE SEQUENCE [LARGE SCALE GENOMIC DNA]</scope>
    <source>
        <strain evidence="2">WY2019</strain>
    </source>
</reference>
<name>A0A6B0RHE1_9CETA</name>